<proteinExistence type="inferred from homology"/>
<evidence type="ECO:0000256" key="3">
    <source>
        <dbReference type="ARBA" id="ARBA00022989"/>
    </source>
</evidence>
<dbReference type="Pfam" id="PF11023">
    <property type="entry name" value="DUF2614"/>
    <property type="match status" value="1"/>
</dbReference>
<dbReference type="RefSeq" id="WP_343811281.1">
    <property type="nucleotide sequence ID" value="NZ_BAAADS010000009.1"/>
</dbReference>
<comment type="similarity">
    <text evidence="5">Belongs to the UPF0295 family.</text>
</comment>
<comment type="subcellular location">
    <subcellularLocation>
        <location evidence="5">Cell membrane</location>
        <topology evidence="5">Multi-pass membrane protein</topology>
    </subcellularLocation>
</comment>
<dbReference type="EMBL" id="BAAADS010000009">
    <property type="protein sequence ID" value="GAA0597744.1"/>
    <property type="molecule type" value="Genomic_DNA"/>
</dbReference>
<dbReference type="Proteomes" id="UP001500866">
    <property type="component" value="Unassembled WGS sequence"/>
</dbReference>
<keyword evidence="7" id="KW-1185">Reference proteome</keyword>
<reference evidence="6 7" key="1">
    <citation type="journal article" date="2019" name="Int. J. Syst. Evol. Microbiol.">
        <title>The Global Catalogue of Microorganisms (GCM) 10K type strain sequencing project: providing services to taxonomists for standard genome sequencing and annotation.</title>
        <authorList>
            <consortium name="The Broad Institute Genomics Platform"/>
            <consortium name="The Broad Institute Genome Sequencing Center for Infectious Disease"/>
            <person name="Wu L."/>
            <person name="Ma J."/>
        </authorList>
    </citation>
    <scope>NUCLEOTIDE SEQUENCE [LARGE SCALE GENOMIC DNA]</scope>
    <source>
        <strain evidence="6 7">JCM 15395</strain>
    </source>
</reference>
<dbReference type="InterPro" id="IPR020912">
    <property type="entry name" value="UPF0295"/>
</dbReference>
<evidence type="ECO:0000256" key="2">
    <source>
        <dbReference type="ARBA" id="ARBA00022692"/>
    </source>
</evidence>
<sequence length="132" mass="15338">MAQQQLVYSSKINKIRSFALLQVFIGFAFMYGGILSKKIEWLMAIFMIVGLLFVIFSCVVYFWIGMLSTKAVPIVCPSCEKPTKMLGRVDACMHCKQPLTLDKDLEGKEFDEKYNTRKYRKEAKRKAKEYKK</sequence>
<evidence type="ECO:0000256" key="5">
    <source>
        <dbReference type="HAMAP-Rule" id="MF_01502"/>
    </source>
</evidence>
<gene>
    <name evidence="6" type="ORF">GCM10009001_12340</name>
</gene>
<keyword evidence="1 5" id="KW-1003">Cell membrane</keyword>
<feature type="transmembrane region" description="Helical" evidence="5">
    <location>
        <begin position="41"/>
        <end position="64"/>
    </location>
</feature>
<feature type="transmembrane region" description="Helical" evidence="5">
    <location>
        <begin position="18"/>
        <end position="35"/>
    </location>
</feature>
<evidence type="ECO:0000313" key="7">
    <source>
        <dbReference type="Proteomes" id="UP001500866"/>
    </source>
</evidence>
<dbReference type="NCBIfam" id="NF002796">
    <property type="entry name" value="PRK02935.1"/>
    <property type="match status" value="1"/>
</dbReference>
<dbReference type="HAMAP" id="MF_01502">
    <property type="entry name" value="UPF0295"/>
    <property type="match status" value="1"/>
</dbReference>
<keyword evidence="3 5" id="KW-1133">Transmembrane helix</keyword>
<comment type="caution">
    <text evidence="6">The sequence shown here is derived from an EMBL/GenBank/DDBJ whole genome shotgun (WGS) entry which is preliminary data.</text>
</comment>
<evidence type="ECO:0000256" key="1">
    <source>
        <dbReference type="ARBA" id="ARBA00022475"/>
    </source>
</evidence>
<evidence type="ECO:0000313" key="6">
    <source>
        <dbReference type="EMBL" id="GAA0597744.1"/>
    </source>
</evidence>
<organism evidence="6 7">
    <name type="scientific">Virgibacillus siamensis</name>
    <dbReference type="NCBI Taxonomy" id="480071"/>
    <lineage>
        <taxon>Bacteria</taxon>
        <taxon>Bacillati</taxon>
        <taxon>Bacillota</taxon>
        <taxon>Bacilli</taxon>
        <taxon>Bacillales</taxon>
        <taxon>Bacillaceae</taxon>
        <taxon>Virgibacillus</taxon>
    </lineage>
</organism>
<keyword evidence="4 5" id="KW-0472">Membrane</keyword>
<name>A0ABN1FU58_9BACI</name>
<evidence type="ECO:0000256" key="4">
    <source>
        <dbReference type="ARBA" id="ARBA00023136"/>
    </source>
</evidence>
<protein>
    <recommendedName>
        <fullName evidence="5">UPF0295 protein GCM10009001_12340</fullName>
    </recommendedName>
</protein>
<accession>A0ABN1FU58</accession>
<keyword evidence="2 5" id="KW-0812">Transmembrane</keyword>